<dbReference type="SUPFAM" id="SSF46785">
    <property type="entry name" value="Winged helix' DNA-binding domain"/>
    <property type="match status" value="1"/>
</dbReference>
<feature type="domain" description="HTH lysR-type" evidence="5">
    <location>
        <begin position="1"/>
        <end position="58"/>
    </location>
</feature>
<dbReference type="GO" id="GO:0032993">
    <property type="term" value="C:protein-DNA complex"/>
    <property type="evidence" value="ECO:0007669"/>
    <property type="project" value="TreeGrafter"/>
</dbReference>
<accession>A0A4Y5YW13</accession>
<dbReference type="InterPro" id="IPR005119">
    <property type="entry name" value="LysR_subst-bd"/>
</dbReference>
<dbReference type="SUPFAM" id="SSF53850">
    <property type="entry name" value="Periplasmic binding protein-like II"/>
    <property type="match status" value="1"/>
</dbReference>
<evidence type="ECO:0000256" key="1">
    <source>
        <dbReference type="ARBA" id="ARBA00009437"/>
    </source>
</evidence>
<sequence length="311" mass="32085">MDLQQLRYVVEVAASSSFTRAAERCFVTQSALSHQIAALERELGQRLFVRSSRSVRTTEAGEAFLAHAKTALAAADHAREAAAAAAGRVVGTLCLGVIPTVTAVSVPHAISRFRQAHPEARVQLTMGNSDALAAAVRRGELDVAMLGLRADVVPSGVASRELARETLVAVVPSTHRLAGRAELALEDLAGEVFADFPAGTSGRAQSDAVFAVSGIPRDVAFEADSAELILGLVSAGLAVTLLAPGIVAASSSDTVAVKIVGGPVRVEYVAWDPRGPRAVASAFLGVIGSLTAWPDDEAGPEESSGPAFSES</sequence>
<keyword evidence="3" id="KW-0238">DNA-binding</keyword>
<keyword evidence="4" id="KW-0804">Transcription</keyword>
<dbReference type="InterPro" id="IPR036388">
    <property type="entry name" value="WH-like_DNA-bd_sf"/>
</dbReference>
<dbReference type="PROSITE" id="PS50931">
    <property type="entry name" value="HTH_LYSR"/>
    <property type="match status" value="1"/>
</dbReference>
<dbReference type="Gene3D" id="1.10.10.10">
    <property type="entry name" value="Winged helix-like DNA-binding domain superfamily/Winged helix DNA-binding domain"/>
    <property type="match status" value="1"/>
</dbReference>
<dbReference type="Gene3D" id="3.40.190.290">
    <property type="match status" value="1"/>
</dbReference>
<comment type="similarity">
    <text evidence="1">Belongs to the LysR transcriptional regulatory family.</text>
</comment>
<dbReference type="PANTHER" id="PTHR30346">
    <property type="entry name" value="TRANSCRIPTIONAL DUAL REGULATOR HCAR-RELATED"/>
    <property type="match status" value="1"/>
</dbReference>
<dbReference type="CDD" id="cd08436">
    <property type="entry name" value="PBP2_LTTR_like_3"/>
    <property type="match status" value="1"/>
</dbReference>
<evidence type="ECO:0000313" key="7">
    <source>
        <dbReference type="Proteomes" id="UP000316125"/>
    </source>
</evidence>
<evidence type="ECO:0000256" key="2">
    <source>
        <dbReference type="ARBA" id="ARBA00023015"/>
    </source>
</evidence>
<dbReference type="Pfam" id="PF03466">
    <property type="entry name" value="LysR_substrate"/>
    <property type="match status" value="1"/>
</dbReference>
<dbReference type="Proteomes" id="UP000316125">
    <property type="component" value="Chromosome"/>
</dbReference>
<evidence type="ECO:0000256" key="4">
    <source>
        <dbReference type="ARBA" id="ARBA00023163"/>
    </source>
</evidence>
<organism evidence="6 7">
    <name type="scientific">Microbacterium foliorum</name>
    <dbReference type="NCBI Taxonomy" id="104336"/>
    <lineage>
        <taxon>Bacteria</taxon>
        <taxon>Bacillati</taxon>
        <taxon>Actinomycetota</taxon>
        <taxon>Actinomycetes</taxon>
        <taxon>Micrococcales</taxon>
        <taxon>Microbacteriaceae</taxon>
        <taxon>Microbacterium</taxon>
    </lineage>
</organism>
<dbReference type="InterPro" id="IPR000847">
    <property type="entry name" value="LysR_HTH_N"/>
</dbReference>
<dbReference type="FunFam" id="1.10.10.10:FF:000001">
    <property type="entry name" value="LysR family transcriptional regulator"/>
    <property type="match status" value="1"/>
</dbReference>
<dbReference type="OrthoDB" id="3636008at2"/>
<evidence type="ECO:0000256" key="3">
    <source>
        <dbReference type="ARBA" id="ARBA00023125"/>
    </source>
</evidence>
<dbReference type="AlphaFoldDB" id="A0A4Y5YW13"/>
<dbReference type="PANTHER" id="PTHR30346:SF30">
    <property type="entry name" value="SMALL NEUTRAL PROTEASE REGULATORY PROTEIN"/>
    <property type="match status" value="1"/>
</dbReference>
<keyword evidence="2" id="KW-0805">Transcription regulation</keyword>
<evidence type="ECO:0000313" key="6">
    <source>
        <dbReference type="EMBL" id="QDE36573.1"/>
    </source>
</evidence>
<dbReference type="Pfam" id="PF00126">
    <property type="entry name" value="HTH_1"/>
    <property type="match status" value="1"/>
</dbReference>
<proteinExistence type="inferred from homology"/>
<evidence type="ECO:0000259" key="5">
    <source>
        <dbReference type="PROSITE" id="PS50931"/>
    </source>
</evidence>
<reference evidence="6 7" key="1">
    <citation type="submission" date="2019-06" db="EMBL/GenBank/DDBJ databases">
        <title>Complete genome of Microbacterium foliorum M2.</title>
        <authorList>
            <person name="Cao G."/>
        </authorList>
    </citation>
    <scope>NUCLEOTIDE SEQUENCE [LARGE SCALE GENOMIC DNA]</scope>
    <source>
        <strain evidence="6 7">M2</strain>
    </source>
</reference>
<dbReference type="GO" id="GO:0003700">
    <property type="term" value="F:DNA-binding transcription factor activity"/>
    <property type="evidence" value="ECO:0007669"/>
    <property type="project" value="InterPro"/>
</dbReference>
<name>A0A4Y5YW13_9MICO</name>
<dbReference type="EMBL" id="CP041040">
    <property type="protein sequence ID" value="QDE36573.1"/>
    <property type="molecule type" value="Genomic_DNA"/>
</dbReference>
<gene>
    <name evidence="6" type="ORF">FIV50_07785</name>
</gene>
<dbReference type="PRINTS" id="PR00039">
    <property type="entry name" value="HTHLYSR"/>
</dbReference>
<protein>
    <submittedName>
        <fullName evidence="6">LysR family transcriptional regulator</fullName>
    </submittedName>
</protein>
<dbReference type="InterPro" id="IPR036390">
    <property type="entry name" value="WH_DNA-bd_sf"/>
</dbReference>
<dbReference type="GO" id="GO:0003677">
    <property type="term" value="F:DNA binding"/>
    <property type="evidence" value="ECO:0007669"/>
    <property type="project" value="UniProtKB-KW"/>
</dbReference>